<comment type="caution">
    <text evidence="2">The sequence shown here is derived from an EMBL/GenBank/DDBJ whole genome shotgun (WGS) entry which is preliminary data.</text>
</comment>
<keyword evidence="1" id="KW-0812">Transmembrane</keyword>
<evidence type="ECO:0000313" key="3">
    <source>
        <dbReference type="Proteomes" id="UP000324897"/>
    </source>
</evidence>
<accession>A0A5J9WQH3</accession>
<dbReference type="Proteomes" id="UP000324897">
    <property type="component" value="Chromosome 6"/>
</dbReference>
<feature type="transmembrane region" description="Helical" evidence="1">
    <location>
        <begin position="21"/>
        <end position="43"/>
    </location>
</feature>
<dbReference type="InterPro" id="IPR022149">
    <property type="entry name" value="DUF3681"/>
</dbReference>
<dbReference type="Gramene" id="TVU49544">
    <property type="protein sequence ID" value="TVU49544"/>
    <property type="gene ID" value="EJB05_00857"/>
</dbReference>
<dbReference type="Pfam" id="PF12442">
    <property type="entry name" value="DUF3681"/>
    <property type="match status" value="1"/>
</dbReference>
<organism evidence="2 3">
    <name type="scientific">Eragrostis curvula</name>
    <name type="common">weeping love grass</name>
    <dbReference type="NCBI Taxonomy" id="38414"/>
    <lineage>
        <taxon>Eukaryota</taxon>
        <taxon>Viridiplantae</taxon>
        <taxon>Streptophyta</taxon>
        <taxon>Embryophyta</taxon>
        <taxon>Tracheophyta</taxon>
        <taxon>Spermatophyta</taxon>
        <taxon>Magnoliopsida</taxon>
        <taxon>Liliopsida</taxon>
        <taxon>Poales</taxon>
        <taxon>Poaceae</taxon>
        <taxon>PACMAD clade</taxon>
        <taxon>Chloridoideae</taxon>
        <taxon>Eragrostideae</taxon>
        <taxon>Eragrostidinae</taxon>
        <taxon>Eragrostis</taxon>
    </lineage>
</organism>
<keyword evidence="3" id="KW-1185">Reference proteome</keyword>
<dbReference type="PANTHER" id="PTHR33530">
    <property type="entry name" value="OS01G0147100 PROTEIN"/>
    <property type="match status" value="1"/>
</dbReference>
<proteinExistence type="predicted"/>
<feature type="transmembrane region" description="Helical" evidence="1">
    <location>
        <begin position="97"/>
        <end position="118"/>
    </location>
</feature>
<reference evidence="2 3" key="1">
    <citation type="journal article" date="2019" name="Sci. Rep.">
        <title>A high-quality genome of Eragrostis curvula grass provides insights into Poaceae evolution and supports new strategies to enhance forage quality.</title>
        <authorList>
            <person name="Carballo J."/>
            <person name="Santos B.A.C.M."/>
            <person name="Zappacosta D."/>
            <person name="Garbus I."/>
            <person name="Selva J.P."/>
            <person name="Gallo C.A."/>
            <person name="Diaz A."/>
            <person name="Albertini E."/>
            <person name="Caccamo M."/>
            <person name="Echenique V."/>
        </authorList>
    </citation>
    <scope>NUCLEOTIDE SEQUENCE [LARGE SCALE GENOMIC DNA]</scope>
    <source>
        <strain evidence="3">cv. Victoria</strain>
        <tissue evidence="2">Leaf</tissue>
    </source>
</reference>
<name>A0A5J9WQH3_9POAL</name>
<evidence type="ECO:0000256" key="1">
    <source>
        <dbReference type="SAM" id="Phobius"/>
    </source>
</evidence>
<sequence length="129" mass="13635">MTTLLVEQMERVSDANSDPEKLPAVLMSSGGVLTAAALSLIIFKTPGGIFLRLHGGGPVYSYYGILAAMVILGLAVASFGFWVVPRDLRGWHATGKTLLWFSILALVLVAALGGLAFLNNKVANNCDNS</sequence>
<dbReference type="EMBL" id="RWGY01000002">
    <property type="protein sequence ID" value="TVU49544.1"/>
    <property type="molecule type" value="Genomic_DNA"/>
</dbReference>
<feature type="transmembrane region" description="Helical" evidence="1">
    <location>
        <begin position="63"/>
        <end position="85"/>
    </location>
</feature>
<protein>
    <submittedName>
        <fullName evidence="2">Uncharacterized protein</fullName>
    </submittedName>
</protein>
<gene>
    <name evidence="2" type="ORF">EJB05_00857</name>
</gene>
<feature type="non-terminal residue" evidence="2">
    <location>
        <position position="1"/>
    </location>
</feature>
<keyword evidence="1" id="KW-1133">Transmembrane helix</keyword>
<dbReference type="AlphaFoldDB" id="A0A5J9WQH3"/>
<dbReference type="PANTHER" id="PTHR33530:SF12">
    <property type="entry name" value="MAJOR FACILITATOR SUPERFAMILY (MFS) PROFILE DOMAIN-CONTAINING PROTEIN"/>
    <property type="match status" value="1"/>
</dbReference>
<dbReference type="OrthoDB" id="691733at2759"/>
<keyword evidence="1" id="KW-0472">Membrane</keyword>
<evidence type="ECO:0000313" key="2">
    <source>
        <dbReference type="EMBL" id="TVU49544.1"/>
    </source>
</evidence>